<evidence type="ECO:0000313" key="1">
    <source>
        <dbReference type="Proteomes" id="UP000887565"/>
    </source>
</evidence>
<reference evidence="2" key="1">
    <citation type="submission" date="2022-11" db="UniProtKB">
        <authorList>
            <consortium name="WormBaseParasite"/>
        </authorList>
    </citation>
    <scope>IDENTIFICATION</scope>
</reference>
<organism evidence="1 2">
    <name type="scientific">Romanomermis culicivorax</name>
    <name type="common">Nematode worm</name>
    <dbReference type="NCBI Taxonomy" id="13658"/>
    <lineage>
        <taxon>Eukaryota</taxon>
        <taxon>Metazoa</taxon>
        <taxon>Ecdysozoa</taxon>
        <taxon>Nematoda</taxon>
        <taxon>Enoplea</taxon>
        <taxon>Dorylaimia</taxon>
        <taxon>Mermithida</taxon>
        <taxon>Mermithoidea</taxon>
        <taxon>Mermithidae</taxon>
        <taxon>Romanomermis</taxon>
    </lineage>
</organism>
<dbReference type="Proteomes" id="UP000887565">
    <property type="component" value="Unplaced"/>
</dbReference>
<dbReference type="AlphaFoldDB" id="A0A915KCW6"/>
<proteinExistence type="predicted"/>
<evidence type="ECO:0000313" key="2">
    <source>
        <dbReference type="WBParaSite" id="nRc.2.0.1.t35926-RA"/>
    </source>
</evidence>
<accession>A0A915KCW6</accession>
<name>A0A915KCW6_ROMCU</name>
<dbReference type="WBParaSite" id="nRc.2.0.1.t35926-RA">
    <property type="protein sequence ID" value="nRc.2.0.1.t35926-RA"/>
    <property type="gene ID" value="nRc.2.0.1.g35926"/>
</dbReference>
<keyword evidence="1" id="KW-1185">Reference proteome</keyword>
<protein>
    <submittedName>
        <fullName evidence="2">Uncharacterized protein</fullName>
    </submittedName>
</protein>
<sequence length="76" mass="8608">MLRYTKISIKAVSNPRIAPLPEPLKKDLMPFQWPLQQPAAKRSHSAPSTKCSKKNIPLELLKSTIKQRSLSCRTIP</sequence>